<gene>
    <name evidence="4" type="ORF">LSTR_LSTR015180</name>
</gene>
<protein>
    <recommendedName>
        <fullName evidence="3">Fibronectin type-III domain-containing protein</fullName>
    </recommendedName>
</protein>
<keyword evidence="1" id="KW-0393">Immunoglobulin domain</keyword>
<dbReference type="InterPro" id="IPR036116">
    <property type="entry name" value="FN3_sf"/>
</dbReference>
<organism evidence="4 5">
    <name type="scientific">Laodelphax striatellus</name>
    <name type="common">Small brown planthopper</name>
    <name type="synonym">Delphax striatella</name>
    <dbReference type="NCBI Taxonomy" id="195883"/>
    <lineage>
        <taxon>Eukaryota</taxon>
        <taxon>Metazoa</taxon>
        <taxon>Ecdysozoa</taxon>
        <taxon>Arthropoda</taxon>
        <taxon>Hexapoda</taxon>
        <taxon>Insecta</taxon>
        <taxon>Pterygota</taxon>
        <taxon>Neoptera</taxon>
        <taxon>Paraneoptera</taxon>
        <taxon>Hemiptera</taxon>
        <taxon>Auchenorrhyncha</taxon>
        <taxon>Fulgoroidea</taxon>
        <taxon>Delphacidae</taxon>
        <taxon>Criomorphinae</taxon>
        <taxon>Laodelphax</taxon>
    </lineage>
</organism>
<evidence type="ECO:0000313" key="4">
    <source>
        <dbReference type="EMBL" id="RZF48668.1"/>
    </source>
</evidence>
<dbReference type="OrthoDB" id="10062932at2759"/>
<feature type="non-terminal residue" evidence="4">
    <location>
        <position position="184"/>
    </location>
</feature>
<dbReference type="GO" id="GO:0007156">
    <property type="term" value="P:homophilic cell adhesion via plasma membrane adhesion molecules"/>
    <property type="evidence" value="ECO:0007669"/>
    <property type="project" value="TreeGrafter"/>
</dbReference>
<dbReference type="GO" id="GO:0043025">
    <property type="term" value="C:neuronal cell body"/>
    <property type="evidence" value="ECO:0007669"/>
    <property type="project" value="TreeGrafter"/>
</dbReference>
<proteinExistence type="predicted"/>
<keyword evidence="5" id="KW-1185">Reference proteome</keyword>
<dbReference type="GO" id="GO:0030424">
    <property type="term" value="C:axon"/>
    <property type="evidence" value="ECO:0007669"/>
    <property type="project" value="TreeGrafter"/>
</dbReference>
<dbReference type="SUPFAM" id="SSF49265">
    <property type="entry name" value="Fibronectin type III"/>
    <property type="match status" value="1"/>
</dbReference>
<dbReference type="CDD" id="cd00063">
    <property type="entry name" value="FN3"/>
    <property type="match status" value="1"/>
</dbReference>
<dbReference type="PANTHER" id="PTHR45080:SF4">
    <property type="entry name" value="GH03113P"/>
    <property type="match status" value="1"/>
</dbReference>
<evidence type="ECO:0000313" key="5">
    <source>
        <dbReference type="Proteomes" id="UP000291343"/>
    </source>
</evidence>
<dbReference type="GO" id="GO:0008046">
    <property type="term" value="F:axon guidance receptor activity"/>
    <property type="evidence" value="ECO:0007669"/>
    <property type="project" value="TreeGrafter"/>
</dbReference>
<feature type="region of interest" description="Disordered" evidence="2">
    <location>
        <begin position="152"/>
        <end position="175"/>
    </location>
</feature>
<dbReference type="Proteomes" id="UP000291343">
    <property type="component" value="Unassembled WGS sequence"/>
</dbReference>
<name>A0A482XT55_LAOST</name>
<dbReference type="EMBL" id="QKKF02001327">
    <property type="protein sequence ID" value="RZF48668.1"/>
    <property type="molecule type" value="Genomic_DNA"/>
</dbReference>
<dbReference type="STRING" id="195883.A0A482XT55"/>
<reference evidence="4 5" key="1">
    <citation type="journal article" date="2017" name="Gigascience">
        <title>Genome sequence of the small brown planthopper, Laodelphax striatellus.</title>
        <authorList>
            <person name="Zhu J."/>
            <person name="Jiang F."/>
            <person name="Wang X."/>
            <person name="Yang P."/>
            <person name="Bao Y."/>
            <person name="Zhao W."/>
            <person name="Wang W."/>
            <person name="Lu H."/>
            <person name="Wang Q."/>
            <person name="Cui N."/>
            <person name="Li J."/>
            <person name="Chen X."/>
            <person name="Luo L."/>
            <person name="Yu J."/>
            <person name="Kang L."/>
            <person name="Cui F."/>
        </authorList>
    </citation>
    <scope>NUCLEOTIDE SEQUENCE [LARGE SCALE GENOMIC DNA]</scope>
    <source>
        <strain evidence="4">Lst14</strain>
    </source>
</reference>
<dbReference type="Gene3D" id="2.60.40.10">
    <property type="entry name" value="Immunoglobulins"/>
    <property type="match status" value="1"/>
</dbReference>
<dbReference type="InParanoid" id="A0A482XT55"/>
<comment type="caution">
    <text evidence="4">The sequence shown here is derived from an EMBL/GenBank/DDBJ whole genome shotgun (WGS) entry which is preliminary data.</text>
</comment>
<dbReference type="GO" id="GO:0005886">
    <property type="term" value="C:plasma membrane"/>
    <property type="evidence" value="ECO:0007669"/>
    <property type="project" value="TreeGrafter"/>
</dbReference>
<evidence type="ECO:0000256" key="2">
    <source>
        <dbReference type="SAM" id="MobiDB-lite"/>
    </source>
</evidence>
<dbReference type="GO" id="GO:0050808">
    <property type="term" value="P:synapse organization"/>
    <property type="evidence" value="ECO:0007669"/>
    <property type="project" value="TreeGrafter"/>
</dbReference>
<dbReference type="AlphaFoldDB" id="A0A482XT55"/>
<sequence length="184" mass="20508">GKKLELLTNRGNFSFTVTSKAMEGEYQCIANNGVGEPAVASVFLRIIYPPEVTTEKLWIHTAPGSRIDLSCTVHANPDATGEGQSPNEWTKLVIPADTYSPGPLHSQSYTLTGLKASTVYEATVLSRNPFGWSRPSQILKFTTAGPDVNVEEKASQKNMEKKKRKRQRKETQLMKQTIFRMSFQ</sequence>
<dbReference type="InterPro" id="IPR003961">
    <property type="entry name" value="FN3_dom"/>
</dbReference>
<feature type="domain" description="Fibronectin type-III" evidence="3">
    <location>
        <begin position="53"/>
        <end position="146"/>
    </location>
</feature>
<dbReference type="InterPro" id="IPR050958">
    <property type="entry name" value="Cell_Adh-Cytoskel_Orgn"/>
</dbReference>
<feature type="non-terminal residue" evidence="4">
    <location>
        <position position="1"/>
    </location>
</feature>
<evidence type="ECO:0000259" key="3">
    <source>
        <dbReference type="PROSITE" id="PS50853"/>
    </source>
</evidence>
<evidence type="ECO:0000256" key="1">
    <source>
        <dbReference type="ARBA" id="ARBA00023319"/>
    </source>
</evidence>
<dbReference type="PROSITE" id="PS50853">
    <property type="entry name" value="FN3"/>
    <property type="match status" value="1"/>
</dbReference>
<dbReference type="PANTHER" id="PTHR45080">
    <property type="entry name" value="CONTACTIN 5"/>
    <property type="match status" value="1"/>
</dbReference>
<dbReference type="InterPro" id="IPR013783">
    <property type="entry name" value="Ig-like_fold"/>
</dbReference>
<accession>A0A482XT55</accession>